<dbReference type="GO" id="GO:0046872">
    <property type="term" value="F:metal ion binding"/>
    <property type="evidence" value="ECO:0007669"/>
    <property type="project" value="UniProtKB-KW"/>
</dbReference>
<dbReference type="Gene3D" id="3.40.50.10490">
    <property type="entry name" value="Glucose-6-phosphate isomerase like protein, domain 1"/>
    <property type="match status" value="1"/>
</dbReference>
<dbReference type="GO" id="GO:0008968">
    <property type="term" value="F:D-sedoheptulose 7-phosphate isomerase activity"/>
    <property type="evidence" value="ECO:0007669"/>
    <property type="project" value="InterPro"/>
</dbReference>
<evidence type="ECO:0000256" key="4">
    <source>
        <dbReference type="ARBA" id="ARBA00009894"/>
    </source>
</evidence>
<dbReference type="EMBL" id="FRYL01000021">
    <property type="protein sequence ID" value="SHO80893.1"/>
    <property type="molecule type" value="Genomic_DNA"/>
</dbReference>
<dbReference type="GO" id="GO:1901135">
    <property type="term" value="P:carbohydrate derivative metabolic process"/>
    <property type="evidence" value="ECO:0007669"/>
    <property type="project" value="InterPro"/>
</dbReference>
<protein>
    <recommendedName>
        <fullName evidence="5">D-sedoheptulose-7-phosphate isomerase</fullName>
        <ecNumber evidence="5">5.3.1.28</ecNumber>
    </recommendedName>
</protein>
<dbReference type="PROSITE" id="PS51464">
    <property type="entry name" value="SIS"/>
    <property type="match status" value="1"/>
</dbReference>
<evidence type="ECO:0000256" key="3">
    <source>
        <dbReference type="ARBA" id="ARBA00004496"/>
    </source>
</evidence>
<dbReference type="GO" id="GO:0097367">
    <property type="term" value="F:carbohydrate derivative binding"/>
    <property type="evidence" value="ECO:0007669"/>
    <property type="project" value="InterPro"/>
</dbReference>
<evidence type="ECO:0000256" key="5">
    <source>
        <dbReference type="ARBA" id="ARBA00012580"/>
    </source>
</evidence>
<evidence type="ECO:0000256" key="1">
    <source>
        <dbReference type="ARBA" id="ARBA00000348"/>
    </source>
</evidence>
<dbReference type="InterPro" id="IPR035461">
    <property type="entry name" value="GmhA/DiaA"/>
</dbReference>
<dbReference type="InterPro" id="IPR004515">
    <property type="entry name" value="Phosphoheptose_Isoase"/>
</dbReference>
<evidence type="ECO:0000256" key="2">
    <source>
        <dbReference type="ARBA" id="ARBA00001947"/>
    </source>
</evidence>
<keyword evidence="10" id="KW-0119">Carbohydrate metabolism</keyword>
<comment type="cofactor">
    <cofactor evidence="2">
        <name>Zn(2+)</name>
        <dbReference type="ChEBI" id="CHEBI:29105"/>
    </cofactor>
</comment>
<keyword evidence="8" id="KW-0862">Zinc</keyword>
<comment type="similarity">
    <text evidence="4">Belongs to the SIS family. GmhA subfamily.</text>
</comment>
<evidence type="ECO:0000256" key="9">
    <source>
        <dbReference type="ARBA" id="ARBA00023235"/>
    </source>
</evidence>
<sequence>MYKYISQQIEESISIKEEILKDKRVIKKIIKVSKSLIKAYKKGNKLLVAGNGGSAGDAQHISAELVSRFYLEREALSAIALTTDTSIITAIGNDYGYKDIFARQIEANGNKGDIFLAISTSGNSKNIIKAIKQAKKQKLLTVGLTGAKESKMDMLCDIVINIPSQITPRVQEIHILIGHILCDIIEKEMFG</sequence>
<dbReference type="SUPFAM" id="SSF53697">
    <property type="entry name" value="SIS domain"/>
    <property type="match status" value="1"/>
</dbReference>
<proteinExistence type="inferred from homology"/>
<dbReference type="GO" id="GO:0005737">
    <property type="term" value="C:cytoplasm"/>
    <property type="evidence" value="ECO:0007669"/>
    <property type="project" value="UniProtKB-SubCell"/>
</dbReference>
<dbReference type="EC" id="5.3.1.28" evidence="5"/>
<keyword evidence="9 12" id="KW-0413">Isomerase</keyword>
<dbReference type="PANTHER" id="PTHR30390:SF6">
    <property type="entry name" value="DNAA INITIATOR-ASSOCIATING PROTEIN DIAA"/>
    <property type="match status" value="1"/>
</dbReference>
<keyword evidence="6" id="KW-0963">Cytoplasm</keyword>
<evidence type="ECO:0000256" key="10">
    <source>
        <dbReference type="ARBA" id="ARBA00023277"/>
    </source>
</evidence>
<evidence type="ECO:0000313" key="12">
    <source>
        <dbReference type="EMBL" id="SHO80893.1"/>
    </source>
</evidence>
<evidence type="ECO:0000256" key="8">
    <source>
        <dbReference type="ARBA" id="ARBA00022833"/>
    </source>
</evidence>
<dbReference type="CDD" id="cd05006">
    <property type="entry name" value="SIS_GmhA"/>
    <property type="match status" value="1"/>
</dbReference>
<dbReference type="InterPro" id="IPR046348">
    <property type="entry name" value="SIS_dom_sf"/>
</dbReference>
<dbReference type="HAMAP" id="MF_00067">
    <property type="entry name" value="GmhA"/>
    <property type="match status" value="1"/>
</dbReference>
<feature type="domain" description="SIS" evidence="11">
    <location>
        <begin position="36"/>
        <end position="191"/>
    </location>
</feature>
<keyword evidence="7" id="KW-0479">Metal-binding</keyword>
<comment type="subcellular location">
    <subcellularLocation>
        <location evidence="3">Cytoplasm</location>
    </subcellularLocation>
</comment>
<reference evidence="12" key="1">
    <citation type="submission" date="2016-10" db="EMBL/GenBank/DDBJ databases">
        <authorList>
            <person name="de Groot N.N."/>
        </authorList>
    </citation>
    <scope>NUCLEOTIDE SEQUENCE</scope>
</reference>
<dbReference type="AlphaFoldDB" id="A0A1W1EJ47"/>
<comment type="catalytic activity">
    <reaction evidence="1">
        <text>2 D-sedoheptulose 7-phosphate = D-glycero-alpha-D-manno-heptose 7-phosphate + D-glycero-beta-D-manno-heptose 7-phosphate</text>
        <dbReference type="Rhea" id="RHEA:27489"/>
        <dbReference type="ChEBI" id="CHEBI:57483"/>
        <dbReference type="ChEBI" id="CHEBI:60203"/>
        <dbReference type="ChEBI" id="CHEBI:60204"/>
        <dbReference type="EC" id="5.3.1.28"/>
    </reaction>
</comment>
<dbReference type="InterPro" id="IPR001347">
    <property type="entry name" value="SIS_dom"/>
</dbReference>
<dbReference type="Pfam" id="PF13580">
    <property type="entry name" value="SIS_2"/>
    <property type="match status" value="1"/>
</dbReference>
<organism evidence="12">
    <name type="scientific">hydrothermal vent metagenome</name>
    <dbReference type="NCBI Taxonomy" id="652676"/>
    <lineage>
        <taxon>unclassified sequences</taxon>
        <taxon>metagenomes</taxon>
        <taxon>ecological metagenomes</taxon>
    </lineage>
</organism>
<name>A0A1W1EJ47_9ZZZZ</name>
<dbReference type="PANTHER" id="PTHR30390">
    <property type="entry name" value="SEDOHEPTULOSE 7-PHOSPHATE ISOMERASE / DNAA INITIATOR-ASSOCIATING FACTOR FOR REPLICATION INITIATION"/>
    <property type="match status" value="1"/>
</dbReference>
<accession>A0A1W1EJ47</accession>
<evidence type="ECO:0000256" key="6">
    <source>
        <dbReference type="ARBA" id="ARBA00022490"/>
    </source>
</evidence>
<evidence type="ECO:0000259" key="11">
    <source>
        <dbReference type="PROSITE" id="PS51464"/>
    </source>
</evidence>
<gene>
    <name evidence="12" type="ORF">MNB_SV-15-543</name>
</gene>
<dbReference type="InterPro" id="IPR050099">
    <property type="entry name" value="SIS_GmhA/DiaA_subfam"/>
</dbReference>
<evidence type="ECO:0000256" key="7">
    <source>
        <dbReference type="ARBA" id="ARBA00022723"/>
    </source>
</evidence>